<organism evidence="1 2">
    <name type="scientific">Chelatococcus asaccharovorans</name>
    <dbReference type="NCBI Taxonomy" id="28210"/>
    <lineage>
        <taxon>Bacteria</taxon>
        <taxon>Pseudomonadati</taxon>
        <taxon>Pseudomonadota</taxon>
        <taxon>Alphaproteobacteria</taxon>
        <taxon>Hyphomicrobiales</taxon>
        <taxon>Chelatococcaceae</taxon>
        <taxon>Chelatococcus</taxon>
    </lineage>
</organism>
<accession>A0A2V3UAH5</accession>
<proteinExistence type="predicted"/>
<gene>
    <name evidence="1" type="ORF">C7450_10339</name>
</gene>
<dbReference type="RefSeq" id="WP_110373836.1">
    <property type="nucleotide sequence ID" value="NZ_JAHBRY010000001.1"/>
</dbReference>
<dbReference type="EMBL" id="QJJK01000003">
    <property type="protein sequence ID" value="PXW61524.1"/>
    <property type="molecule type" value="Genomic_DNA"/>
</dbReference>
<protein>
    <submittedName>
        <fullName evidence="1">Uncharacterized protein</fullName>
    </submittedName>
</protein>
<dbReference type="AlphaFoldDB" id="A0A2V3UAH5"/>
<evidence type="ECO:0000313" key="2">
    <source>
        <dbReference type="Proteomes" id="UP000248021"/>
    </source>
</evidence>
<keyword evidence="2" id="KW-1185">Reference proteome</keyword>
<dbReference type="Proteomes" id="UP000248021">
    <property type="component" value="Unassembled WGS sequence"/>
</dbReference>
<evidence type="ECO:0000313" key="1">
    <source>
        <dbReference type="EMBL" id="PXW61524.1"/>
    </source>
</evidence>
<sequence>MTALHPPLGASLSLSEQIALRMVAVAPLISLATIDREYQGPIGCLLKHGLLEYVTTRRRGLDGDLIGVSSSGATVVRALTGLPILVELEPDLRPLQTDEAAAMAWMRHLSWQHLSSVPARLHNALSRLEARGHIESRRLTDNMGATVEYRRIPLMRGV</sequence>
<reference evidence="1 2" key="1">
    <citation type="submission" date="2018-05" db="EMBL/GenBank/DDBJ databases">
        <title>Genomic Encyclopedia of Type Strains, Phase IV (KMG-IV): sequencing the most valuable type-strain genomes for metagenomic binning, comparative biology and taxonomic classification.</title>
        <authorList>
            <person name="Goeker M."/>
        </authorList>
    </citation>
    <scope>NUCLEOTIDE SEQUENCE [LARGE SCALE GENOMIC DNA]</scope>
    <source>
        <strain evidence="1 2">DSM 6462</strain>
    </source>
</reference>
<name>A0A2V3UAH5_9HYPH</name>
<comment type="caution">
    <text evidence="1">The sequence shown here is derived from an EMBL/GenBank/DDBJ whole genome shotgun (WGS) entry which is preliminary data.</text>
</comment>